<accession>A0A4D6Y589</accession>
<feature type="binding site" evidence="13">
    <location>
        <position position="165"/>
    </location>
    <ligand>
        <name>Mg(2+)</name>
        <dbReference type="ChEBI" id="CHEBI:18420"/>
    </ligand>
</feature>
<evidence type="ECO:0000256" key="6">
    <source>
        <dbReference type="ARBA" id="ARBA00022840"/>
    </source>
</evidence>
<evidence type="ECO:0000313" key="18">
    <source>
        <dbReference type="Proteomes" id="UP000298673"/>
    </source>
</evidence>
<evidence type="ECO:0000256" key="5">
    <source>
        <dbReference type="ARBA" id="ARBA00022741"/>
    </source>
</evidence>
<dbReference type="CDD" id="cd00553">
    <property type="entry name" value="NAD_synthase"/>
    <property type="match status" value="1"/>
</dbReference>
<dbReference type="OrthoDB" id="3266517at2"/>
<feature type="binding site" description="in other chain" evidence="13">
    <location>
        <begin position="260"/>
        <end position="261"/>
    </location>
    <ligand>
        <name>deamido-NAD(+)</name>
        <dbReference type="ChEBI" id="CHEBI:58437"/>
        <note>ligand shared between two neighboring subunits</note>
    </ligand>
</feature>
<feature type="binding site" description="in other chain" evidence="13">
    <location>
        <position position="173"/>
    </location>
    <ligand>
        <name>deamido-NAD(+)</name>
        <dbReference type="ChEBI" id="CHEBI:58437"/>
        <note>ligand shared between two neighboring subunits</note>
    </ligand>
</feature>
<evidence type="ECO:0000313" key="17">
    <source>
        <dbReference type="EMBL" id="QCI24269.1"/>
    </source>
</evidence>
<dbReference type="InterPro" id="IPR014729">
    <property type="entry name" value="Rossmann-like_a/b/a_fold"/>
</dbReference>
<feature type="binding site" evidence="13">
    <location>
        <position position="180"/>
    </location>
    <ligand>
        <name>deamido-NAD(+)</name>
        <dbReference type="ChEBI" id="CHEBI:58437"/>
        <note>ligand shared between two neighboring subunits</note>
    </ligand>
</feature>
<dbReference type="RefSeq" id="WP_158343342.1">
    <property type="nucleotide sequence ID" value="NZ_CP034861.1"/>
</dbReference>
<dbReference type="Pfam" id="PF02540">
    <property type="entry name" value="NAD_synthase"/>
    <property type="match status" value="1"/>
</dbReference>
<name>A0A4D6Y589_9GAMM</name>
<reference evidence="17 18" key="2">
    <citation type="submission" date="2019-05" db="EMBL/GenBank/DDBJ databases">
        <title>Genome evolution of the obligate endosymbiont Buchnera aphidicola.</title>
        <authorList>
            <person name="Moran N.A."/>
        </authorList>
    </citation>
    <scope>NUCLEOTIDE SEQUENCE [LARGE SCALE GENOMIC DNA]</scope>
    <source>
        <strain evidence="17 18">Mst</strain>
    </source>
</reference>
<dbReference type="GO" id="GO:0046872">
    <property type="term" value="F:metal ion binding"/>
    <property type="evidence" value="ECO:0007669"/>
    <property type="project" value="UniProtKB-KW"/>
</dbReference>
<evidence type="ECO:0000256" key="11">
    <source>
        <dbReference type="ARBA" id="ARBA00066987"/>
    </source>
</evidence>
<comment type="function">
    <text evidence="10 13">Catalyzes the ATP-dependent amidation of deamido-NAD to form NAD. Uses ammonia as a nitrogen source.</text>
</comment>
<dbReference type="NCBIfam" id="NF001979">
    <property type="entry name" value="PRK00768.1"/>
    <property type="match status" value="1"/>
</dbReference>
<dbReference type="UniPathway" id="UPA00253">
    <property type="reaction ID" value="UER00333"/>
</dbReference>
<proteinExistence type="inferred from homology"/>
<dbReference type="GO" id="GO:0003952">
    <property type="term" value="F:NAD+ synthase (glutamine-hydrolyzing) activity"/>
    <property type="evidence" value="ECO:0007669"/>
    <property type="project" value="InterPro"/>
</dbReference>
<evidence type="ECO:0000256" key="4">
    <source>
        <dbReference type="ARBA" id="ARBA00022723"/>
    </source>
</evidence>
<dbReference type="HAMAP" id="MF_00193">
    <property type="entry name" value="NadE_ammonia_dep"/>
    <property type="match status" value="1"/>
</dbReference>
<comment type="caution">
    <text evidence="13">Lacks conserved residue(s) required for the propagation of feature annotation.</text>
</comment>
<evidence type="ECO:0000256" key="12">
    <source>
        <dbReference type="ARBA" id="ARBA00070926"/>
    </source>
</evidence>
<feature type="binding site" evidence="13">
    <location>
        <position position="211"/>
    </location>
    <ligand>
        <name>ATP</name>
        <dbReference type="ChEBI" id="CHEBI:30616"/>
    </ligand>
</feature>
<dbReference type="Gene3D" id="3.40.50.620">
    <property type="entry name" value="HUPs"/>
    <property type="match status" value="1"/>
</dbReference>
<feature type="binding site" description="in other chain" evidence="13">
    <location>
        <position position="140"/>
    </location>
    <ligand>
        <name>deamido-NAD(+)</name>
        <dbReference type="ChEBI" id="CHEBI:58437"/>
        <note>ligand shared between two neighboring subunits</note>
    </ligand>
</feature>
<keyword evidence="7 13" id="KW-0460">Magnesium</keyword>
<sequence>MTLQNKIIRLMKVKSIITPSIEIRKCVNFLKKYLLNHWYLKSLILGISGGQDSTLTGKLCQIAAKELRKETKNKKYQFLAIRMPYGNQHDEEDCKDSINFIKPDQIIYVNIKNAVLNSEKSLKIAGIEISDYIKGNEKSRERMKVQYSIAAVKKGIVVGSGHAAELVTGFFTKYGDNATDINPISRLNKRQGRLLLKFLKCPPHLYLKNPTADLEDKHPQKPDESVLGVTYNEIDDYLEGKKINDLSKKRIEKLYLQTKHKRKKPVTQ</sequence>
<dbReference type="GO" id="GO:0004359">
    <property type="term" value="F:glutaminase activity"/>
    <property type="evidence" value="ECO:0007669"/>
    <property type="project" value="InterPro"/>
</dbReference>
<evidence type="ECO:0000256" key="10">
    <source>
        <dbReference type="ARBA" id="ARBA00055966"/>
    </source>
</evidence>
<keyword evidence="4 13" id="KW-0479">Metal-binding</keyword>
<gene>
    <name evidence="13" type="primary">nadE</name>
    <name evidence="17" type="ORF">D9V75_00835</name>
</gene>
<dbReference type="PANTHER" id="PTHR23090:SF7">
    <property type="entry name" value="NH(3)-DEPENDENT NAD(+) SYNTHETASE"/>
    <property type="match status" value="1"/>
</dbReference>
<keyword evidence="8 13" id="KW-0520">NAD</keyword>
<comment type="catalytic activity">
    <reaction evidence="9 13 15">
        <text>deamido-NAD(+) + NH4(+) + ATP = AMP + diphosphate + NAD(+) + H(+)</text>
        <dbReference type="Rhea" id="RHEA:21188"/>
        <dbReference type="ChEBI" id="CHEBI:15378"/>
        <dbReference type="ChEBI" id="CHEBI:28938"/>
        <dbReference type="ChEBI" id="CHEBI:30616"/>
        <dbReference type="ChEBI" id="CHEBI:33019"/>
        <dbReference type="ChEBI" id="CHEBI:57540"/>
        <dbReference type="ChEBI" id="CHEBI:58437"/>
        <dbReference type="ChEBI" id="CHEBI:456215"/>
        <dbReference type="EC" id="6.3.1.5"/>
    </reaction>
</comment>
<dbReference type="PANTHER" id="PTHR23090">
    <property type="entry name" value="NH 3 /GLUTAMINE-DEPENDENT NAD + SYNTHETASE"/>
    <property type="match status" value="1"/>
</dbReference>
<keyword evidence="5 13" id="KW-0547">Nucleotide-binding</keyword>
<feature type="binding site" evidence="13">
    <location>
        <position position="52"/>
    </location>
    <ligand>
        <name>Mg(2+)</name>
        <dbReference type="ChEBI" id="CHEBI:18420"/>
    </ligand>
</feature>
<keyword evidence="3 13" id="KW-0436">Ligase</keyword>
<dbReference type="GO" id="GO:0005737">
    <property type="term" value="C:cytoplasm"/>
    <property type="evidence" value="ECO:0007669"/>
    <property type="project" value="InterPro"/>
</dbReference>
<dbReference type="EC" id="6.3.1.5" evidence="11 13"/>
<evidence type="ECO:0000256" key="8">
    <source>
        <dbReference type="ARBA" id="ARBA00023027"/>
    </source>
</evidence>
<dbReference type="NCBIfam" id="TIGR00552">
    <property type="entry name" value="nadE"/>
    <property type="match status" value="1"/>
</dbReference>
<evidence type="ECO:0000256" key="2">
    <source>
        <dbReference type="ARBA" id="ARBA00011738"/>
    </source>
</evidence>
<evidence type="ECO:0000259" key="16">
    <source>
        <dbReference type="Pfam" id="PF02540"/>
    </source>
</evidence>
<keyword evidence="6 13" id="KW-0067">ATP-binding</keyword>
<dbReference type="AlphaFoldDB" id="A0A4D6Y589"/>
<dbReference type="GO" id="GO:0005524">
    <property type="term" value="F:ATP binding"/>
    <property type="evidence" value="ECO:0007669"/>
    <property type="project" value="UniProtKB-UniRule"/>
</dbReference>
<feature type="binding site" evidence="13">
    <location>
        <position position="189"/>
    </location>
    <ligand>
        <name>ATP</name>
        <dbReference type="ChEBI" id="CHEBI:30616"/>
    </ligand>
</feature>
<evidence type="ECO:0000256" key="3">
    <source>
        <dbReference type="ARBA" id="ARBA00022598"/>
    </source>
</evidence>
<evidence type="ECO:0000256" key="7">
    <source>
        <dbReference type="ARBA" id="ARBA00022842"/>
    </source>
</evidence>
<comment type="subunit">
    <text evidence="2 13">Homodimer.</text>
</comment>
<feature type="domain" description="NAD/GMP synthase" evidence="16">
    <location>
        <begin position="23"/>
        <end position="265"/>
    </location>
</feature>
<comment type="similarity">
    <text evidence="1 13 14">Belongs to the NAD synthetase family.</text>
</comment>
<organism evidence="17 18">
    <name type="scientific">Buchnera aphidicola</name>
    <name type="common">Muscaphis stroyani</name>
    <dbReference type="NCBI Taxonomy" id="1241869"/>
    <lineage>
        <taxon>Bacteria</taxon>
        <taxon>Pseudomonadati</taxon>
        <taxon>Pseudomonadota</taxon>
        <taxon>Gammaproteobacteria</taxon>
        <taxon>Enterobacterales</taxon>
        <taxon>Erwiniaceae</taxon>
        <taxon>Buchnera</taxon>
    </lineage>
</organism>
<dbReference type="FunFam" id="3.40.50.620:FF:000015">
    <property type="entry name" value="NH(3)-dependent NAD(+) synthetase"/>
    <property type="match status" value="1"/>
</dbReference>
<dbReference type="EMBL" id="CP034861">
    <property type="protein sequence ID" value="QCI24269.1"/>
    <property type="molecule type" value="Genomic_DNA"/>
</dbReference>
<dbReference type="SUPFAM" id="SSF52402">
    <property type="entry name" value="Adenine nucleotide alpha hydrolases-like"/>
    <property type="match status" value="1"/>
</dbReference>
<dbReference type="GO" id="GO:0009435">
    <property type="term" value="P:NAD+ biosynthetic process"/>
    <property type="evidence" value="ECO:0007669"/>
    <property type="project" value="UniProtKB-UniRule"/>
</dbReference>
<evidence type="ECO:0000256" key="9">
    <source>
        <dbReference type="ARBA" id="ARBA00051206"/>
    </source>
</evidence>
<comment type="pathway">
    <text evidence="13">Cofactor biosynthesis; NAD(+) biosynthesis; NAD(+) from deamido-NAD(+) (ammonia route): step 1/1.</text>
</comment>
<protein>
    <recommendedName>
        <fullName evidence="12 13">NH(3)-dependent NAD(+) synthetase</fullName>
        <ecNumber evidence="11 13">6.3.1.5</ecNumber>
    </recommendedName>
</protein>
<evidence type="ECO:0000256" key="13">
    <source>
        <dbReference type="HAMAP-Rule" id="MF_00193"/>
    </source>
</evidence>
<dbReference type="InterPro" id="IPR022926">
    <property type="entry name" value="NH(3)-dep_NAD(+)_synth"/>
</dbReference>
<reference evidence="17 18" key="1">
    <citation type="submission" date="2018-12" db="EMBL/GenBank/DDBJ databases">
        <authorList>
            <person name="Chong R.A."/>
        </authorList>
    </citation>
    <scope>NUCLEOTIDE SEQUENCE [LARGE SCALE GENOMIC DNA]</scope>
    <source>
        <strain evidence="17 18">Mst</strain>
    </source>
</reference>
<dbReference type="GO" id="GO:0008795">
    <property type="term" value="F:NAD+ synthase activity"/>
    <property type="evidence" value="ECO:0007669"/>
    <property type="project" value="UniProtKB-UniRule"/>
</dbReference>
<dbReference type="InterPro" id="IPR022310">
    <property type="entry name" value="NAD/GMP_synthase"/>
</dbReference>
<evidence type="ECO:0000256" key="15">
    <source>
        <dbReference type="RuleBase" id="RU003812"/>
    </source>
</evidence>
<feature type="binding site" evidence="13">
    <location>
        <begin position="46"/>
        <end position="53"/>
    </location>
    <ligand>
        <name>ATP</name>
        <dbReference type="ChEBI" id="CHEBI:30616"/>
    </ligand>
</feature>
<dbReference type="InterPro" id="IPR003694">
    <property type="entry name" value="NAD_synthase"/>
</dbReference>
<evidence type="ECO:0000256" key="1">
    <source>
        <dbReference type="ARBA" id="ARBA00005859"/>
    </source>
</evidence>
<evidence type="ECO:0000256" key="14">
    <source>
        <dbReference type="RuleBase" id="RU003811"/>
    </source>
</evidence>
<dbReference type="Proteomes" id="UP000298673">
    <property type="component" value="Chromosome"/>
</dbReference>